<protein>
    <submittedName>
        <fullName evidence="1">Glycosyltransferase</fullName>
    </submittedName>
</protein>
<dbReference type="InterPro" id="IPR029044">
    <property type="entry name" value="Nucleotide-diphossugar_trans"/>
</dbReference>
<dbReference type="AlphaFoldDB" id="A0A557RWE4"/>
<dbReference type="NCBIfam" id="TIGR04282">
    <property type="entry name" value="glyco_like_cofC"/>
    <property type="match status" value="1"/>
</dbReference>
<comment type="caution">
    <text evidence="1">The sequence shown here is derived from an EMBL/GenBank/DDBJ whole genome shotgun (WGS) entry which is preliminary data.</text>
</comment>
<dbReference type="SUPFAM" id="SSF53448">
    <property type="entry name" value="Nucleotide-diphospho-sugar transferases"/>
    <property type="match status" value="1"/>
</dbReference>
<dbReference type="Proteomes" id="UP000318349">
    <property type="component" value="Unassembled WGS sequence"/>
</dbReference>
<sequence length="211" mass="22727">MRPASPESVHIAVFAKAPIAGTAKTRLIPALGPAGAARLHRQLVRHAVATAHTARLGPVSLWCAPDATHRFFRALAATTGIPLHVQHGAHLGERMHHALRALTTTAPTLLIGTDCPMLDAGMLQACASALQRGDDAVFLPAEDGGYALVGLRQPQPDVFRDIDWGSGAVMAQTRDRLRECALRWAEPATVWDVDRPQDLDRLQRSALLTAR</sequence>
<dbReference type="Gene3D" id="3.90.550.10">
    <property type="entry name" value="Spore Coat Polysaccharide Biosynthesis Protein SpsA, Chain A"/>
    <property type="match status" value="1"/>
</dbReference>
<dbReference type="PANTHER" id="PTHR36529:SF1">
    <property type="entry name" value="GLYCOSYLTRANSFERASE"/>
    <property type="match status" value="1"/>
</dbReference>
<dbReference type="InterPro" id="IPR018641">
    <property type="entry name" value="Trfase_1_rSAM/seldom-assoc"/>
</dbReference>
<keyword evidence="1" id="KW-0808">Transferase</keyword>
<proteinExistence type="predicted"/>
<dbReference type="PANTHER" id="PTHR36529">
    <property type="entry name" value="SLL1095 PROTEIN"/>
    <property type="match status" value="1"/>
</dbReference>
<gene>
    <name evidence="1" type="ORF">FHP89_07615</name>
</gene>
<evidence type="ECO:0000313" key="1">
    <source>
        <dbReference type="EMBL" id="TVO77589.1"/>
    </source>
</evidence>
<organism evidence="1 2">
    <name type="scientific">Denitromonas halophila</name>
    <dbReference type="NCBI Taxonomy" id="1629404"/>
    <lineage>
        <taxon>Bacteria</taxon>
        <taxon>Pseudomonadati</taxon>
        <taxon>Pseudomonadota</taxon>
        <taxon>Betaproteobacteria</taxon>
        <taxon>Rhodocyclales</taxon>
        <taxon>Zoogloeaceae</taxon>
        <taxon>Denitromonas</taxon>
    </lineage>
</organism>
<dbReference type="EMBL" id="VMNI01000007">
    <property type="protein sequence ID" value="TVO77589.1"/>
    <property type="molecule type" value="Genomic_DNA"/>
</dbReference>
<dbReference type="Pfam" id="PF09837">
    <property type="entry name" value="DUF2064"/>
    <property type="match status" value="1"/>
</dbReference>
<evidence type="ECO:0000313" key="2">
    <source>
        <dbReference type="Proteomes" id="UP000318349"/>
    </source>
</evidence>
<name>A0A557RWE4_9RHOO</name>
<accession>A0A557RWE4</accession>
<dbReference type="GO" id="GO:0016740">
    <property type="term" value="F:transferase activity"/>
    <property type="evidence" value="ECO:0007669"/>
    <property type="project" value="UniProtKB-KW"/>
</dbReference>
<reference evidence="1 2" key="1">
    <citation type="submission" date="2019-07" db="EMBL/GenBank/DDBJ databases">
        <title>The pathways for chlorine oxyanion respiration interact through the shared metabolite chlorate.</title>
        <authorList>
            <person name="Barnum T.P."/>
            <person name="Cheng Y."/>
            <person name="Hill K.A."/>
            <person name="Lucas L.N."/>
            <person name="Carlson H.K."/>
            <person name="Coates J.D."/>
        </authorList>
    </citation>
    <scope>NUCLEOTIDE SEQUENCE [LARGE SCALE GENOMIC DNA]</scope>
    <source>
        <strain evidence="1 2">SFB-1</strain>
    </source>
</reference>